<comment type="subunit">
    <text evidence="3">Homodimer.</text>
</comment>
<evidence type="ECO:0000256" key="4">
    <source>
        <dbReference type="RuleBase" id="RU000639"/>
    </source>
</evidence>
<comment type="caution">
    <text evidence="8">The sequence shown here is derived from an EMBL/GenBank/DDBJ whole genome shotgun (WGS) entry which is preliminary data.</text>
</comment>
<dbReference type="PROSITE" id="PS01071">
    <property type="entry name" value="GRPE"/>
    <property type="match status" value="1"/>
</dbReference>
<feature type="region of interest" description="Disordered" evidence="7">
    <location>
        <begin position="1"/>
        <end position="73"/>
    </location>
</feature>
<comment type="subcellular location">
    <subcellularLocation>
        <location evidence="3">Cytoplasm</location>
    </subcellularLocation>
</comment>
<feature type="compositionally biased region" description="Acidic residues" evidence="7">
    <location>
        <begin position="58"/>
        <end position="71"/>
    </location>
</feature>
<keyword evidence="2 3" id="KW-0143">Chaperone</keyword>
<accession>A0ABP5EMG5</accession>
<evidence type="ECO:0000256" key="1">
    <source>
        <dbReference type="ARBA" id="ARBA00009054"/>
    </source>
</evidence>
<dbReference type="SUPFAM" id="SSF51064">
    <property type="entry name" value="Head domain of nucleotide exchange factor GrpE"/>
    <property type="match status" value="1"/>
</dbReference>
<dbReference type="CDD" id="cd00446">
    <property type="entry name" value="GrpE"/>
    <property type="match status" value="1"/>
</dbReference>
<name>A0ABP5EMG5_9MICO</name>
<evidence type="ECO:0000256" key="3">
    <source>
        <dbReference type="HAMAP-Rule" id="MF_01151"/>
    </source>
</evidence>
<protein>
    <recommendedName>
        <fullName evidence="3 4">Protein GrpE</fullName>
    </recommendedName>
    <alternativeName>
        <fullName evidence="3">HSP-70 cofactor</fullName>
    </alternativeName>
</protein>
<dbReference type="RefSeq" id="WP_344306532.1">
    <property type="nucleotide sequence ID" value="NZ_BAAANO010000004.1"/>
</dbReference>
<feature type="coiled-coil region" evidence="6">
    <location>
        <begin position="77"/>
        <end position="104"/>
    </location>
</feature>
<sequence length="211" mass="22347">MTSDEQGNLPEDGRNPEDPTPTDPTAEAPTGEQNAAGEPAGEATGGPEADASDLGVEIPDDASELSEEEAAAEAKTAAQHLADLQRLNAEYAAYRMRAGREQERAQAAGIVKVVEALVPVLDEVKLAKDNGDVTGPFETHVNKLLGALEKLGVTQYGEPGEEFDPHLHEALMQQPSEEVETATVFMVMQPGYKVGDRVVRAARVGVHAPAE</sequence>
<dbReference type="SUPFAM" id="SSF58014">
    <property type="entry name" value="Coiled-coil domain of nucleotide exchange factor GrpE"/>
    <property type="match status" value="1"/>
</dbReference>
<evidence type="ECO:0000256" key="2">
    <source>
        <dbReference type="ARBA" id="ARBA00023186"/>
    </source>
</evidence>
<dbReference type="PANTHER" id="PTHR21237">
    <property type="entry name" value="GRPE PROTEIN"/>
    <property type="match status" value="1"/>
</dbReference>
<evidence type="ECO:0000313" key="9">
    <source>
        <dbReference type="Proteomes" id="UP001500755"/>
    </source>
</evidence>
<gene>
    <name evidence="3 8" type="primary">grpE</name>
    <name evidence="8" type="ORF">GCM10009755_04210</name>
</gene>
<dbReference type="EMBL" id="BAAANO010000004">
    <property type="protein sequence ID" value="GAA1999722.1"/>
    <property type="molecule type" value="Genomic_DNA"/>
</dbReference>
<comment type="function">
    <text evidence="3 4">Participates actively in the response to hyperosmotic and heat shock by preventing the aggregation of stress-denatured proteins, in association with DnaK and GrpE. It is the nucleotide exchange factor for DnaK and may function as a thermosensor. Unfolded proteins bind initially to DnaJ; upon interaction with the DnaJ-bound protein, DnaK hydrolyzes its bound ATP, resulting in the formation of a stable complex. GrpE releases ADP from DnaK; ATP binding to DnaK triggers the release of the substrate protein, thus completing the reaction cycle. Several rounds of ATP-dependent interactions between DnaJ, DnaK and GrpE are required for fully efficient folding.</text>
</comment>
<evidence type="ECO:0000256" key="7">
    <source>
        <dbReference type="SAM" id="MobiDB-lite"/>
    </source>
</evidence>
<organism evidence="8 9">
    <name type="scientific">Brevibacterium samyangense</name>
    <dbReference type="NCBI Taxonomy" id="366888"/>
    <lineage>
        <taxon>Bacteria</taxon>
        <taxon>Bacillati</taxon>
        <taxon>Actinomycetota</taxon>
        <taxon>Actinomycetes</taxon>
        <taxon>Micrococcales</taxon>
        <taxon>Brevibacteriaceae</taxon>
        <taxon>Brevibacterium</taxon>
    </lineage>
</organism>
<dbReference type="Gene3D" id="3.90.20.20">
    <property type="match status" value="1"/>
</dbReference>
<dbReference type="Proteomes" id="UP001500755">
    <property type="component" value="Unassembled WGS sequence"/>
</dbReference>
<evidence type="ECO:0000313" key="8">
    <source>
        <dbReference type="EMBL" id="GAA1999722.1"/>
    </source>
</evidence>
<keyword evidence="9" id="KW-1185">Reference proteome</keyword>
<reference evidence="9" key="1">
    <citation type="journal article" date="2019" name="Int. J. Syst. Evol. Microbiol.">
        <title>The Global Catalogue of Microorganisms (GCM) 10K type strain sequencing project: providing services to taxonomists for standard genome sequencing and annotation.</title>
        <authorList>
            <consortium name="The Broad Institute Genomics Platform"/>
            <consortium name="The Broad Institute Genome Sequencing Center for Infectious Disease"/>
            <person name="Wu L."/>
            <person name="Ma J."/>
        </authorList>
    </citation>
    <scope>NUCLEOTIDE SEQUENCE [LARGE SCALE GENOMIC DNA]</scope>
    <source>
        <strain evidence="9">JCM 14546</strain>
    </source>
</reference>
<keyword evidence="3 4" id="KW-0346">Stress response</keyword>
<evidence type="ECO:0000256" key="5">
    <source>
        <dbReference type="RuleBase" id="RU004478"/>
    </source>
</evidence>
<proteinExistence type="inferred from homology"/>
<keyword evidence="6" id="KW-0175">Coiled coil</keyword>
<dbReference type="Gene3D" id="2.30.22.10">
    <property type="entry name" value="Head domain of nucleotide exchange factor GrpE"/>
    <property type="match status" value="1"/>
</dbReference>
<keyword evidence="3" id="KW-0963">Cytoplasm</keyword>
<dbReference type="PRINTS" id="PR00773">
    <property type="entry name" value="GRPEPROTEIN"/>
</dbReference>
<evidence type="ECO:0000256" key="6">
    <source>
        <dbReference type="SAM" id="Coils"/>
    </source>
</evidence>
<feature type="compositionally biased region" description="Low complexity" evidence="7">
    <location>
        <begin position="23"/>
        <end position="49"/>
    </location>
</feature>
<dbReference type="InterPro" id="IPR009012">
    <property type="entry name" value="GrpE_head"/>
</dbReference>
<comment type="similarity">
    <text evidence="1 3 5">Belongs to the GrpE family.</text>
</comment>
<dbReference type="HAMAP" id="MF_01151">
    <property type="entry name" value="GrpE"/>
    <property type="match status" value="1"/>
</dbReference>
<dbReference type="InterPro" id="IPR000740">
    <property type="entry name" value="GrpE"/>
</dbReference>
<dbReference type="InterPro" id="IPR013805">
    <property type="entry name" value="GrpE_CC"/>
</dbReference>
<dbReference type="Pfam" id="PF01025">
    <property type="entry name" value="GrpE"/>
    <property type="match status" value="1"/>
</dbReference>
<dbReference type="PANTHER" id="PTHR21237:SF23">
    <property type="entry name" value="GRPE PROTEIN HOMOLOG, MITOCHONDRIAL"/>
    <property type="match status" value="1"/>
</dbReference>